<dbReference type="Gene3D" id="2.60.40.2630">
    <property type="match status" value="1"/>
</dbReference>
<reference evidence="2 3" key="1">
    <citation type="submission" date="2018-08" db="EMBL/GenBank/DDBJ databases">
        <title>A genome reference for cultivated species of the human gut microbiota.</title>
        <authorList>
            <person name="Zou Y."/>
            <person name="Xue W."/>
            <person name="Luo G."/>
        </authorList>
    </citation>
    <scope>NUCLEOTIDE SEQUENCE [LARGE SCALE GENOMIC DNA]</scope>
    <source>
        <strain evidence="2 3">OM05-15BH</strain>
    </source>
</reference>
<organism evidence="2 3">
    <name type="scientific">Bacteroides oleiciplenus</name>
    <dbReference type="NCBI Taxonomy" id="626931"/>
    <lineage>
        <taxon>Bacteria</taxon>
        <taxon>Pseudomonadati</taxon>
        <taxon>Bacteroidota</taxon>
        <taxon>Bacteroidia</taxon>
        <taxon>Bacteroidales</taxon>
        <taxon>Bacteroidaceae</taxon>
        <taxon>Bacteroides</taxon>
    </lineage>
</organism>
<dbReference type="RefSeq" id="WP_117724713.1">
    <property type="nucleotide sequence ID" value="NZ_QSUL01000010.1"/>
</dbReference>
<dbReference type="Proteomes" id="UP000260983">
    <property type="component" value="Unassembled WGS sequence"/>
</dbReference>
<gene>
    <name evidence="2" type="ORF">DXB65_14885</name>
</gene>
<evidence type="ECO:0000313" key="3">
    <source>
        <dbReference type="Proteomes" id="UP000260983"/>
    </source>
</evidence>
<feature type="chain" id="PRO_5017819414" description="Fimbrillin family protein" evidence="1">
    <location>
        <begin position="24"/>
        <end position="300"/>
    </location>
</feature>
<dbReference type="InterPro" id="IPR025049">
    <property type="entry name" value="Mfa-like_1"/>
</dbReference>
<keyword evidence="1" id="KW-0732">Signal</keyword>
<protein>
    <recommendedName>
        <fullName evidence="4">Fimbrillin family protein</fullName>
    </recommendedName>
</protein>
<dbReference type="CDD" id="cd13121">
    <property type="entry name" value="BF2867_like_C"/>
    <property type="match status" value="1"/>
</dbReference>
<evidence type="ECO:0000256" key="1">
    <source>
        <dbReference type="SAM" id="SignalP"/>
    </source>
</evidence>
<evidence type="ECO:0000313" key="2">
    <source>
        <dbReference type="EMBL" id="RGN33770.1"/>
    </source>
</evidence>
<dbReference type="AlphaFoldDB" id="A0A3E5B837"/>
<comment type="caution">
    <text evidence="2">The sequence shown here is derived from an EMBL/GenBank/DDBJ whole genome shotgun (WGS) entry which is preliminary data.</text>
</comment>
<dbReference type="Pfam" id="PF13149">
    <property type="entry name" value="Mfa_like_1"/>
    <property type="match status" value="1"/>
</dbReference>
<dbReference type="PROSITE" id="PS51257">
    <property type="entry name" value="PROKAR_LIPOPROTEIN"/>
    <property type="match status" value="1"/>
</dbReference>
<proteinExistence type="predicted"/>
<sequence>MKRTITLLLQAAAVLLLTAACQADLLTEQDETLVPDPSAPIELSGSAPIETEASGVVTRADGDQLPFNLYAVPSNNDSWPATPYINGASAKLASGSGIARGISFSPASYWPVGGQSLKFIGVMKASGTTTLNNSSVSLTAGQGEDKDVLLSNNFTGNKSSHPGSMTFNRLMARLIVKPGADNKQVVTCKINGGNSNATYNVLTKTTSNKSGTYTISYNTDNSSQTYYLIPGTTISQLTDVTAGSTSKGTISLTNSNGANTSFTTAAGYSYTIEVTAEGVVLTVKTTGSISWGDGNDINLQ</sequence>
<name>A0A3E5B837_9BACE</name>
<feature type="signal peptide" evidence="1">
    <location>
        <begin position="1"/>
        <end position="23"/>
    </location>
</feature>
<dbReference type="EMBL" id="QSUL01000010">
    <property type="protein sequence ID" value="RGN33770.1"/>
    <property type="molecule type" value="Genomic_DNA"/>
</dbReference>
<evidence type="ECO:0008006" key="4">
    <source>
        <dbReference type="Google" id="ProtNLM"/>
    </source>
</evidence>
<accession>A0A3E5B837</accession>